<keyword evidence="4" id="KW-1185">Reference proteome</keyword>
<keyword evidence="2" id="KW-1133">Transmembrane helix</keyword>
<keyword evidence="2" id="KW-0472">Membrane</keyword>
<reference evidence="3 4" key="1">
    <citation type="submission" date="2015-10" db="EMBL/GenBank/DDBJ databases">
        <authorList>
            <person name="Ju K.-S."/>
            <person name="Doroghazi J.R."/>
            <person name="Metcalf W.W."/>
        </authorList>
    </citation>
    <scope>NUCLEOTIDE SEQUENCE [LARGE SCALE GENOMIC DNA]</scope>
    <source>
        <strain evidence="3 4">NRRL B-24793</strain>
    </source>
</reference>
<dbReference type="OMA" id="ARWCANQ"/>
<keyword evidence="2" id="KW-0812">Transmembrane</keyword>
<proteinExistence type="predicted"/>
<dbReference type="RefSeq" id="WP_013734016.1">
    <property type="nucleotide sequence ID" value="NZ_LMWI01000002.1"/>
</dbReference>
<protein>
    <submittedName>
        <fullName evidence="3">Uncharacterized protein</fullName>
    </submittedName>
</protein>
<dbReference type="EMBL" id="LMWI01000002">
    <property type="protein sequence ID" value="KUJ44751.1"/>
    <property type="molecule type" value="Genomic_DNA"/>
</dbReference>
<evidence type="ECO:0000256" key="1">
    <source>
        <dbReference type="SAM" id="MobiDB-lite"/>
    </source>
</evidence>
<feature type="region of interest" description="Disordered" evidence="1">
    <location>
        <begin position="22"/>
        <end position="76"/>
    </location>
</feature>
<gene>
    <name evidence="3" type="ORF">ADL17_16510</name>
</gene>
<name>A0A9X0I0T5_9ACTN</name>
<feature type="transmembrane region" description="Helical" evidence="2">
    <location>
        <begin position="88"/>
        <end position="108"/>
    </location>
</feature>
<dbReference type="Proteomes" id="UP000053246">
    <property type="component" value="Unassembled WGS sequence"/>
</dbReference>
<organism evidence="3 4">
    <name type="scientific">Micromonospora maris</name>
    <dbReference type="NCBI Taxonomy" id="1003110"/>
    <lineage>
        <taxon>Bacteria</taxon>
        <taxon>Bacillati</taxon>
        <taxon>Actinomycetota</taxon>
        <taxon>Actinomycetes</taxon>
        <taxon>Micromonosporales</taxon>
        <taxon>Micromonosporaceae</taxon>
        <taxon>Micromonospora</taxon>
    </lineage>
</organism>
<accession>A0A9X0I0T5</accession>
<evidence type="ECO:0000313" key="4">
    <source>
        <dbReference type="Proteomes" id="UP000053246"/>
    </source>
</evidence>
<feature type="region of interest" description="Disordered" evidence="1">
    <location>
        <begin position="110"/>
        <end position="157"/>
    </location>
</feature>
<evidence type="ECO:0000313" key="3">
    <source>
        <dbReference type="EMBL" id="KUJ44751.1"/>
    </source>
</evidence>
<comment type="caution">
    <text evidence="3">The sequence shown here is derived from an EMBL/GenBank/DDBJ whole genome shotgun (WGS) entry which is preliminary data.</text>
</comment>
<evidence type="ECO:0000256" key="2">
    <source>
        <dbReference type="SAM" id="Phobius"/>
    </source>
</evidence>
<sequence>MSNDQQPDGGIIWNVRALVGDLADELPPESSTGRPQESPAGRPQSGRPVGGPAASDATGPTPQPSLRGEWVSSDQVVPQPSGISMGKAVVAAGVTLLVMVVALVVAVGSTDDDTSTGTSYPDFPAGGPHYLPPEEAGLPTPDPPVVPTSESAEPTFDDPEDLALAQLHQFRQQDLPTVSLAGQYVAQMASKTVGIVDRNQIAANGSHTFYAEDILAEHLDLRNRFDGETQVVLLLSTDYGRQQLYEGEPLWITLALPPGSSKEAVARWCANQFPQLTGTDLDNQCVPRRLNPVGSS</sequence>
<feature type="compositionally biased region" description="Low complexity" evidence="1">
    <location>
        <begin position="110"/>
        <end position="119"/>
    </location>
</feature>
<dbReference type="AlphaFoldDB" id="A0A9X0I0T5"/>